<protein>
    <submittedName>
        <fullName evidence="2">Catechol 2,3-dioxygenase</fullName>
    </submittedName>
</protein>
<accession>A0A1H7U9D6</accession>
<dbReference type="AlphaFoldDB" id="A0A1H7U9D6"/>
<dbReference type="InterPro" id="IPR051332">
    <property type="entry name" value="Fosfomycin_Res_Enzymes"/>
</dbReference>
<dbReference type="PANTHER" id="PTHR36113:SF6">
    <property type="entry name" value="FOSFOMYCIN RESISTANCE PROTEIN FOSX"/>
    <property type="match status" value="1"/>
</dbReference>
<gene>
    <name evidence="2" type="ORF">SAMN04487839_101320</name>
</gene>
<evidence type="ECO:0000313" key="2">
    <source>
        <dbReference type="EMBL" id="SEL93690.1"/>
    </source>
</evidence>
<dbReference type="InterPro" id="IPR029068">
    <property type="entry name" value="Glyas_Bleomycin-R_OHBP_Dase"/>
</dbReference>
<reference evidence="2 3" key="1">
    <citation type="submission" date="2016-10" db="EMBL/GenBank/DDBJ databases">
        <authorList>
            <person name="de Groot N.N."/>
        </authorList>
    </citation>
    <scope>NUCLEOTIDE SEQUENCE [LARGE SCALE GENOMIC DNA]</scope>
    <source>
        <strain evidence="2 3">VTM1R29</strain>
    </source>
</reference>
<sequence>MNHIEINVFDLVTSRQFYQPIFEKLGWKLYQEWARGFSYQKDSWYLVFVQVESAYQQNSYHRKQVGINHIALQVPSKSIFWQLVEDLRQQPVTELYSERFPFASGDEQLAFYVEDPNRIKLELLCPK</sequence>
<dbReference type="PROSITE" id="PS51819">
    <property type="entry name" value="VOC"/>
    <property type="match status" value="1"/>
</dbReference>
<dbReference type="Gene3D" id="3.10.180.10">
    <property type="entry name" value="2,3-Dihydroxybiphenyl 1,2-Dioxygenase, domain 1"/>
    <property type="match status" value="1"/>
</dbReference>
<organism evidence="2 3">
    <name type="scientific">Streptococcus gallolyticus</name>
    <dbReference type="NCBI Taxonomy" id="315405"/>
    <lineage>
        <taxon>Bacteria</taxon>
        <taxon>Bacillati</taxon>
        <taxon>Bacillota</taxon>
        <taxon>Bacilli</taxon>
        <taxon>Lactobacillales</taxon>
        <taxon>Streptococcaceae</taxon>
        <taxon>Streptococcus</taxon>
    </lineage>
</organism>
<name>A0A1H7U9D6_9STRE</name>
<dbReference type="PANTHER" id="PTHR36113">
    <property type="entry name" value="LYASE, PUTATIVE-RELATED-RELATED"/>
    <property type="match status" value="1"/>
</dbReference>
<dbReference type="EMBL" id="FOBM01000001">
    <property type="protein sequence ID" value="SEL93690.1"/>
    <property type="molecule type" value="Genomic_DNA"/>
</dbReference>
<evidence type="ECO:0000259" key="1">
    <source>
        <dbReference type="PROSITE" id="PS51819"/>
    </source>
</evidence>
<dbReference type="RefSeq" id="WP_074595400.1">
    <property type="nucleotide sequence ID" value="NZ_FNUH01000002.1"/>
</dbReference>
<dbReference type="SUPFAM" id="SSF54593">
    <property type="entry name" value="Glyoxalase/Bleomycin resistance protein/Dihydroxybiphenyl dioxygenase"/>
    <property type="match status" value="1"/>
</dbReference>
<proteinExistence type="predicted"/>
<keyword evidence="2" id="KW-0560">Oxidoreductase</keyword>
<dbReference type="InterPro" id="IPR037523">
    <property type="entry name" value="VOC_core"/>
</dbReference>
<keyword evidence="2" id="KW-0223">Dioxygenase</keyword>
<dbReference type="Proteomes" id="UP000182764">
    <property type="component" value="Unassembled WGS sequence"/>
</dbReference>
<evidence type="ECO:0000313" key="3">
    <source>
        <dbReference type="Proteomes" id="UP000182764"/>
    </source>
</evidence>
<feature type="domain" description="VOC" evidence="1">
    <location>
        <begin position="1"/>
        <end position="126"/>
    </location>
</feature>
<dbReference type="GO" id="GO:0051213">
    <property type="term" value="F:dioxygenase activity"/>
    <property type="evidence" value="ECO:0007669"/>
    <property type="project" value="UniProtKB-KW"/>
</dbReference>